<evidence type="ECO:0000313" key="2">
    <source>
        <dbReference type="EMBL" id="MBZ5710687.1"/>
    </source>
</evidence>
<sequence>MKSSSCLAFVSFLLTSANAFAGQEVLEPRTSESSIRPARRLVVQNLNNYQVACAVVHFAQGRWHTEQWYLINPGAEREFINPYYAYCEKTTGGAAWGGREEGEFCVSSGQGPVYRSNMRSVCLDPARVDGGVMLPYFAKVLGDTVRWTLKE</sequence>
<keyword evidence="3" id="KW-1185">Reference proteome</keyword>
<keyword evidence="1" id="KW-0732">Signal</keyword>
<feature type="chain" id="PRO_5046308595" evidence="1">
    <location>
        <begin position="22"/>
        <end position="151"/>
    </location>
</feature>
<evidence type="ECO:0000313" key="3">
    <source>
        <dbReference type="Proteomes" id="UP001139031"/>
    </source>
</evidence>
<dbReference type="Proteomes" id="UP001139031">
    <property type="component" value="Unassembled WGS sequence"/>
</dbReference>
<comment type="caution">
    <text evidence="2">The sequence shown here is derived from an EMBL/GenBank/DDBJ whole genome shotgun (WGS) entry which is preliminary data.</text>
</comment>
<dbReference type="EMBL" id="JAIRAU010000019">
    <property type="protein sequence ID" value="MBZ5710687.1"/>
    <property type="molecule type" value="Genomic_DNA"/>
</dbReference>
<accession>A0ABS7TRD0</accession>
<reference evidence="2" key="1">
    <citation type="submission" date="2021-08" db="EMBL/GenBank/DDBJ databases">
        <authorList>
            <person name="Stevens D.C."/>
        </authorList>
    </citation>
    <scope>NUCLEOTIDE SEQUENCE</scope>
    <source>
        <strain evidence="2">DSM 53165</strain>
    </source>
</reference>
<proteinExistence type="predicted"/>
<organism evidence="2 3">
    <name type="scientific">Nannocystis pusilla</name>
    <dbReference type="NCBI Taxonomy" id="889268"/>
    <lineage>
        <taxon>Bacteria</taxon>
        <taxon>Pseudomonadati</taxon>
        <taxon>Myxococcota</taxon>
        <taxon>Polyangia</taxon>
        <taxon>Nannocystales</taxon>
        <taxon>Nannocystaceae</taxon>
        <taxon>Nannocystis</taxon>
    </lineage>
</organism>
<protein>
    <submittedName>
        <fullName evidence="2">DUF1036 domain-containing protein</fullName>
    </submittedName>
</protein>
<dbReference type="RefSeq" id="WP_224192457.1">
    <property type="nucleotide sequence ID" value="NZ_JAIRAU010000019.1"/>
</dbReference>
<name>A0ABS7TRD0_9BACT</name>
<gene>
    <name evidence="2" type="ORF">K7C98_15605</name>
</gene>
<feature type="signal peptide" evidence="1">
    <location>
        <begin position="1"/>
        <end position="21"/>
    </location>
</feature>
<evidence type="ECO:0000256" key="1">
    <source>
        <dbReference type="SAM" id="SignalP"/>
    </source>
</evidence>